<dbReference type="CDD" id="cd01029">
    <property type="entry name" value="TOPRIM_primases"/>
    <property type="match status" value="1"/>
</dbReference>
<gene>
    <name evidence="3" type="ORF">E7681_14225</name>
</gene>
<dbReference type="Gene3D" id="3.40.1360.10">
    <property type="match status" value="1"/>
</dbReference>
<dbReference type="Pfam" id="PF13362">
    <property type="entry name" value="Toprim_3"/>
    <property type="match status" value="1"/>
</dbReference>
<feature type="domain" description="Toprim" evidence="1">
    <location>
        <begin position="198"/>
        <end position="288"/>
    </location>
</feature>
<evidence type="ECO:0000313" key="3">
    <source>
        <dbReference type="EMBL" id="THD72581.1"/>
    </source>
</evidence>
<protein>
    <submittedName>
        <fullName evidence="3">Uncharacterized protein</fullName>
    </submittedName>
</protein>
<dbReference type="SUPFAM" id="SSF56731">
    <property type="entry name" value="DNA primase core"/>
    <property type="match status" value="1"/>
</dbReference>
<evidence type="ECO:0000313" key="4">
    <source>
        <dbReference type="Proteomes" id="UP000306113"/>
    </source>
</evidence>
<dbReference type="RefSeq" id="WP_136339979.1">
    <property type="nucleotide sequence ID" value="NZ_SSMD01000007.1"/>
</dbReference>
<evidence type="ECO:0000259" key="1">
    <source>
        <dbReference type="Pfam" id="PF13362"/>
    </source>
</evidence>
<dbReference type="Proteomes" id="UP000306113">
    <property type="component" value="Unassembled WGS sequence"/>
</dbReference>
<feature type="domain" description="DUF7146" evidence="2">
    <location>
        <begin position="93"/>
        <end position="191"/>
    </location>
</feature>
<accession>A0A4S3M945</accession>
<comment type="caution">
    <text evidence="3">The sequence shown here is derived from an EMBL/GenBank/DDBJ whole genome shotgun (WGS) entry which is preliminary data.</text>
</comment>
<reference evidence="3 4" key="1">
    <citation type="submission" date="2019-04" db="EMBL/GenBank/DDBJ databases">
        <title>Draft genome sequence of Youngimonas vesicularis.</title>
        <authorList>
            <person name="Hameed A."/>
        </authorList>
    </citation>
    <scope>NUCLEOTIDE SEQUENCE [LARGE SCALE GENOMIC DNA]</scope>
    <source>
        <strain evidence="3 4">CC-AMW-E</strain>
    </source>
</reference>
<dbReference type="AlphaFoldDB" id="A0A4S3M945"/>
<proteinExistence type="predicted"/>
<dbReference type="InterPro" id="IPR034154">
    <property type="entry name" value="TOPRIM_DnaG/twinkle"/>
</dbReference>
<keyword evidence="4" id="KW-1185">Reference proteome</keyword>
<sequence>MHDAKHFTLTLGGRWYQAYGTAACPVCQPEKRADQTALTIGQGSNGHLLLHCKKSNCSFRSIMRASLSNEQLNLRLTSQIAQRIETYSDVHARKAKFAEAIWRRSQPIQSSLAEIYLRKRGICCDLPTSIRFLFRCKHPTSGDLPAMVAKIDCATGFGIHRTFLTRDGLAKAAVIPTKAMLGRAAGGAVHLLEGGEGILVAEGIETALSLYTIAAEQNLSVWAALSTSGMTQLVLPNCPRQLIVATDGDHAGKTAGLALARRADQLGWKVSMLPAPNGKDWNDVLCSKRGAQ</sequence>
<dbReference type="Pfam" id="PF23639">
    <property type="entry name" value="DUF7146"/>
    <property type="match status" value="1"/>
</dbReference>
<organism evidence="3 4">
    <name type="scientific">Thalassobius vesicularis</name>
    <dbReference type="NCBI Taxonomy" id="1294297"/>
    <lineage>
        <taxon>Bacteria</taxon>
        <taxon>Pseudomonadati</taxon>
        <taxon>Pseudomonadota</taxon>
        <taxon>Alphaproteobacteria</taxon>
        <taxon>Rhodobacterales</taxon>
        <taxon>Roseobacteraceae</taxon>
        <taxon>Thalassovita</taxon>
    </lineage>
</organism>
<dbReference type="InterPro" id="IPR055570">
    <property type="entry name" value="DUF7146"/>
</dbReference>
<evidence type="ECO:0000259" key="2">
    <source>
        <dbReference type="Pfam" id="PF23639"/>
    </source>
</evidence>
<dbReference type="OrthoDB" id="9811157at2"/>
<name>A0A4S3M945_9RHOB</name>
<dbReference type="EMBL" id="SSMD01000007">
    <property type="protein sequence ID" value="THD72581.1"/>
    <property type="molecule type" value="Genomic_DNA"/>
</dbReference>
<dbReference type="InterPro" id="IPR006171">
    <property type="entry name" value="TOPRIM_dom"/>
</dbReference>